<feature type="region of interest" description="Disordered" evidence="1">
    <location>
        <begin position="130"/>
        <end position="152"/>
    </location>
</feature>
<feature type="region of interest" description="Disordered" evidence="1">
    <location>
        <begin position="38"/>
        <end position="79"/>
    </location>
</feature>
<comment type="caution">
    <text evidence="3">The sequence shown here is derived from an EMBL/GenBank/DDBJ whole genome shotgun (WGS) entry which is preliminary data.</text>
</comment>
<keyword evidence="2" id="KW-1133">Transmembrane helix</keyword>
<gene>
    <name evidence="3" type="ORF">H4219_003545</name>
</gene>
<feature type="transmembrane region" description="Helical" evidence="2">
    <location>
        <begin position="463"/>
        <end position="479"/>
    </location>
</feature>
<evidence type="ECO:0000256" key="2">
    <source>
        <dbReference type="SAM" id="Phobius"/>
    </source>
</evidence>
<feature type="compositionally biased region" description="Low complexity" evidence="1">
    <location>
        <begin position="38"/>
        <end position="58"/>
    </location>
</feature>
<keyword evidence="4" id="KW-1185">Reference proteome</keyword>
<protein>
    <submittedName>
        <fullName evidence="3">Uncharacterized protein</fullName>
    </submittedName>
</protein>
<keyword evidence="2" id="KW-0472">Membrane</keyword>
<evidence type="ECO:0000313" key="4">
    <source>
        <dbReference type="Proteomes" id="UP001150538"/>
    </source>
</evidence>
<organism evidence="3 4">
    <name type="scientific">Mycoemilia scoparia</name>
    <dbReference type="NCBI Taxonomy" id="417184"/>
    <lineage>
        <taxon>Eukaryota</taxon>
        <taxon>Fungi</taxon>
        <taxon>Fungi incertae sedis</taxon>
        <taxon>Zoopagomycota</taxon>
        <taxon>Kickxellomycotina</taxon>
        <taxon>Kickxellomycetes</taxon>
        <taxon>Kickxellales</taxon>
        <taxon>Kickxellaceae</taxon>
        <taxon>Mycoemilia</taxon>
    </lineage>
</organism>
<evidence type="ECO:0000256" key="1">
    <source>
        <dbReference type="SAM" id="MobiDB-lite"/>
    </source>
</evidence>
<feature type="region of interest" description="Disordered" evidence="1">
    <location>
        <begin position="390"/>
        <end position="416"/>
    </location>
</feature>
<proteinExistence type="predicted"/>
<sequence length="500" mass="56583">MYQDYPYVSNDNSNYNPEPVLENYENNFNQNYNYQHQQSQEQPQQQNYQENQYNSYPNDTTSYYFNPVTTSQPQQQEYASYSQPNQLNINTPYDSGIGEQNLYQNTIPSHTYEQQQPYYQEQQQQYPISTDINNSRGSSPPKNEDDSYSGARKVNKPTDIAAFLSTPGYNYNPILGYTYTHPQLGVFAFDPPSQTWKKVPNTKSSPVLVEVNKEKSPSKPPRNYGSYLASYAPPYPMGAALYHSLYHPDDKKNNQANNIVPVNNPEDYGYAADGSVLYQQHMQNQSNGGLIGKLENLYSGANFKTLTKISIVAIILAVVTKKKLKGAKLIGSLAAAGLLSIDVLRTLGNKRLNKNKRDYHYGSDDSDYHYDGVDGYEGGIDRRDVLVARSGDDNSANPTSISRSDDTSTSKSERNNLSGDVSSLLVDLGKNFFADERSIKKFVSSYKSVLQKYSEKVGSKKKLVLILVLPIIALIAFLYQRRMKRPKPIYYKKIGHITTY</sequence>
<dbReference type="Proteomes" id="UP001150538">
    <property type="component" value="Unassembled WGS sequence"/>
</dbReference>
<dbReference type="EMBL" id="JANBPU010000089">
    <property type="protein sequence ID" value="KAJ1916849.1"/>
    <property type="molecule type" value="Genomic_DNA"/>
</dbReference>
<name>A0A9W8DSH5_9FUNG</name>
<dbReference type="AlphaFoldDB" id="A0A9W8DSH5"/>
<feature type="compositionally biased region" description="Polar residues" evidence="1">
    <location>
        <begin position="130"/>
        <end position="141"/>
    </location>
</feature>
<feature type="compositionally biased region" description="Basic and acidic residues" evidence="1">
    <location>
        <begin position="403"/>
        <end position="414"/>
    </location>
</feature>
<reference evidence="3" key="1">
    <citation type="submission" date="2022-07" db="EMBL/GenBank/DDBJ databases">
        <title>Phylogenomic reconstructions and comparative analyses of Kickxellomycotina fungi.</title>
        <authorList>
            <person name="Reynolds N.K."/>
            <person name="Stajich J.E."/>
            <person name="Barry K."/>
            <person name="Grigoriev I.V."/>
            <person name="Crous P."/>
            <person name="Smith M.E."/>
        </authorList>
    </citation>
    <scope>NUCLEOTIDE SEQUENCE</scope>
    <source>
        <strain evidence="3">NBRC 100468</strain>
    </source>
</reference>
<feature type="compositionally biased region" description="Polar residues" evidence="1">
    <location>
        <begin position="59"/>
        <end position="79"/>
    </location>
</feature>
<evidence type="ECO:0000313" key="3">
    <source>
        <dbReference type="EMBL" id="KAJ1916849.1"/>
    </source>
</evidence>
<accession>A0A9W8DSH5</accession>
<keyword evidence="2" id="KW-0812">Transmembrane</keyword>